<dbReference type="EnsemblMetazoa" id="ACOM039471-RA">
    <property type="protein sequence ID" value="ACOM039471-PA.1"/>
    <property type="gene ID" value="ACOM039471"/>
</dbReference>
<sequence length="315" mass="35139">MELIEPKNHRDGVLQFRHVAPVLLRHEGDENLRKVHERHKERERYHQQEQYLLISAKLAHVWQQIVKVYDRFLGYCCPRAGAIGGHHHDTMLVAVLCLLAQLVLVIILAGLLLRRLGTVAHEAIVDEGVQLQGPPLPDPPGPPPFPFAAEEAPPPPPPAPPVTTTPPGPPLLGPPVLLALPDAVASTAPPGAAPRIPPKLMKSFTKMMEELLLLAPFAISLLLSEMFGSMPYWISSSSSSYTHRMSGQVRTFTIMSITDCRMCWEVMLQSSPYCSSSRRMFLIKSKLARFWISQLSVKFSETVKMSTWSGVRLER</sequence>
<accession>A0A8W7PYF3</accession>
<evidence type="ECO:0000256" key="2">
    <source>
        <dbReference type="SAM" id="Phobius"/>
    </source>
</evidence>
<protein>
    <submittedName>
        <fullName evidence="3">Uncharacterized protein</fullName>
    </submittedName>
</protein>
<keyword evidence="2" id="KW-0472">Membrane</keyword>
<reference evidence="3" key="1">
    <citation type="submission" date="2022-08" db="UniProtKB">
        <authorList>
            <consortium name="EnsemblMetazoa"/>
        </authorList>
    </citation>
    <scope>IDENTIFICATION</scope>
</reference>
<feature type="transmembrane region" description="Helical" evidence="2">
    <location>
        <begin position="211"/>
        <end position="234"/>
    </location>
</feature>
<keyword evidence="2" id="KW-1133">Transmembrane helix</keyword>
<feature type="compositionally biased region" description="Pro residues" evidence="1">
    <location>
        <begin position="134"/>
        <end position="168"/>
    </location>
</feature>
<keyword evidence="2" id="KW-0812">Transmembrane</keyword>
<proteinExistence type="predicted"/>
<dbReference type="Proteomes" id="UP000075882">
    <property type="component" value="Unassembled WGS sequence"/>
</dbReference>
<evidence type="ECO:0000313" key="3">
    <source>
        <dbReference type="EnsemblMetazoa" id="ACOM039471-PA.1"/>
    </source>
</evidence>
<name>A0A8W7PYF3_ANOCL</name>
<organism evidence="3">
    <name type="scientific">Anopheles coluzzii</name>
    <name type="common">African malaria mosquito</name>
    <dbReference type="NCBI Taxonomy" id="1518534"/>
    <lineage>
        <taxon>Eukaryota</taxon>
        <taxon>Metazoa</taxon>
        <taxon>Ecdysozoa</taxon>
        <taxon>Arthropoda</taxon>
        <taxon>Hexapoda</taxon>
        <taxon>Insecta</taxon>
        <taxon>Pterygota</taxon>
        <taxon>Neoptera</taxon>
        <taxon>Endopterygota</taxon>
        <taxon>Diptera</taxon>
        <taxon>Nematocera</taxon>
        <taxon>Culicoidea</taxon>
        <taxon>Culicidae</taxon>
        <taxon>Anophelinae</taxon>
        <taxon>Anopheles</taxon>
    </lineage>
</organism>
<evidence type="ECO:0000256" key="1">
    <source>
        <dbReference type="SAM" id="MobiDB-lite"/>
    </source>
</evidence>
<feature type="region of interest" description="Disordered" evidence="1">
    <location>
        <begin position="130"/>
        <end position="168"/>
    </location>
</feature>
<dbReference type="AlphaFoldDB" id="A0A8W7PYF3"/>
<feature type="transmembrane region" description="Helical" evidence="2">
    <location>
        <begin position="91"/>
        <end position="113"/>
    </location>
</feature>